<keyword evidence="3 11" id="KW-0812">Transmembrane</keyword>
<comment type="similarity">
    <text evidence="2">Belongs to the X(+)/potassium ATPases subunit beta family.</text>
</comment>
<sequence length="455" mass="50549">MEPEPSAGGDEDLQTSAPKARAGSLHKHSHELAEALEVEQEGLVEHQPLEQDDLNFERWKPKPKPKRTLHEKIGDLKTYLWNPETKEFMGRSGKSWSLILLFYAALYVFLAAMFAGCMCCLMWSISPYSPTYNDRVMPPGRGRPHDRVVPPGGGRPHDRVVPPGGGRPHDRVVPPGRGRPHDRVVPPGGGRPHDRVVPPGGGRPQDRVVPPGGGRPHDRVVPPGGGRPHDMVVPPGGGRPHDRVVPPGMTMTPHFHDVHGLVVLFNASDRSSWKKYARVLEAQLKPYDDVVQERRNMACTQDGYFMQDDLEESAERKACQFKRSWLGPCSGSQDKDFGYSKGKPCILLRMNRILGYLPGQGTPVNVACGVKKGTSESLGEVDFYPKNIFNLMYYPYYGKLRHVNYSSPLVAVHFSRVQYDTHLHVQCKLHGKGIINDSPTDRHLGSVSFSLEVGA</sequence>
<evidence type="ECO:0000256" key="5">
    <source>
        <dbReference type="ARBA" id="ARBA00022989"/>
    </source>
</evidence>
<name>A0AAD9E271_9TELE</name>
<keyword evidence="5 11" id="KW-1133">Transmembrane helix</keyword>
<keyword evidence="4" id="KW-0735">Signal-anchor</keyword>
<dbReference type="InterPro" id="IPR038702">
    <property type="entry name" value="Na/K_ATPase_sub_beta_sf"/>
</dbReference>
<evidence type="ECO:0000256" key="2">
    <source>
        <dbReference type="ARBA" id="ARBA00005876"/>
    </source>
</evidence>
<dbReference type="EMBL" id="JAROKS010000004">
    <property type="protein sequence ID" value="KAK1804285.1"/>
    <property type="molecule type" value="Genomic_DNA"/>
</dbReference>
<feature type="region of interest" description="Disordered" evidence="10">
    <location>
        <begin position="1"/>
        <end position="28"/>
    </location>
</feature>
<dbReference type="PANTHER" id="PTHR11523:SF12">
    <property type="entry name" value="PROTEIN ATP1B4"/>
    <property type="match status" value="1"/>
</dbReference>
<evidence type="ECO:0000256" key="4">
    <source>
        <dbReference type="ARBA" id="ARBA00022968"/>
    </source>
</evidence>
<evidence type="ECO:0000313" key="12">
    <source>
        <dbReference type="EMBL" id="KAK1804285.1"/>
    </source>
</evidence>
<dbReference type="Gene3D" id="2.60.40.1660">
    <property type="entry name" value="Na, k-atpase alpha subunit"/>
    <property type="match status" value="2"/>
</dbReference>
<accession>A0AAD9E271</accession>
<keyword evidence="13" id="KW-1185">Reference proteome</keyword>
<dbReference type="PANTHER" id="PTHR11523">
    <property type="entry name" value="SODIUM/POTASSIUM-DEPENDENT ATPASE BETA SUBUNIT"/>
    <property type="match status" value="1"/>
</dbReference>
<evidence type="ECO:0000256" key="10">
    <source>
        <dbReference type="SAM" id="MobiDB-lite"/>
    </source>
</evidence>
<dbReference type="Proteomes" id="UP001239994">
    <property type="component" value="Unassembled WGS sequence"/>
</dbReference>
<dbReference type="GO" id="GO:0006813">
    <property type="term" value="P:potassium ion transport"/>
    <property type="evidence" value="ECO:0007669"/>
    <property type="project" value="InterPro"/>
</dbReference>
<feature type="region of interest" description="Disordered" evidence="10">
    <location>
        <begin position="136"/>
        <end position="228"/>
    </location>
</feature>
<organism evidence="12 13">
    <name type="scientific">Electrophorus voltai</name>
    <dbReference type="NCBI Taxonomy" id="2609070"/>
    <lineage>
        <taxon>Eukaryota</taxon>
        <taxon>Metazoa</taxon>
        <taxon>Chordata</taxon>
        <taxon>Craniata</taxon>
        <taxon>Vertebrata</taxon>
        <taxon>Euteleostomi</taxon>
        <taxon>Actinopterygii</taxon>
        <taxon>Neopterygii</taxon>
        <taxon>Teleostei</taxon>
        <taxon>Ostariophysi</taxon>
        <taxon>Gymnotiformes</taxon>
        <taxon>Gymnotoidei</taxon>
        <taxon>Gymnotidae</taxon>
        <taxon>Electrophorus</taxon>
    </lineage>
</organism>
<evidence type="ECO:0000256" key="3">
    <source>
        <dbReference type="ARBA" id="ARBA00022692"/>
    </source>
</evidence>
<protein>
    <recommendedName>
        <fullName evidence="7">Protein ATP1B4</fullName>
    </recommendedName>
    <alternativeName>
        <fullName evidence="9">X,K-ATPase subunit beta-m</fullName>
    </alternativeName>
    <alternativeName>
        <fullName evidence="8">X/potassium-transporting ATPase subunit beta-m</fullName>
    </alternativeName>
</protein>
<evidence type="ECO:0000313" key="13">
    <source>
        <dbReference type="Proteomes" id="UP001239994"/>
    </source>
</evidence>
<comment type="caution">
    <text evidence="12">The sequence shown here is derived from an EMBL/GenBank/DDBJ whole genome shotgun (WGS) entry which is preliminary data.</text>
</comment>
<dbReference type="AlphaFoldDB" id="A0AAD9E271"/>
<keyword evidence="6 11" id="KW-0472">Membrane</keyword>
<evidence type="ECO:0000256" key="6">
    <source>
        <dbReference type="ARBA" id="ARBA00023136"/>
    </source>
</evidence>
<proteinExistence type="inferred from homology"/>
<dbReference type="PROSITE" id="PS00391">
    <property type="entry name" value="ATPASE_NA_K_BETA_2"/>
    <property type="match status" value="1"/>
</dbReference>
<evidence type="ECO:0000256" key="11">
    <source>
        <dbReference type="SAM" id="Phobius"/>
    </source>
</evidence>
<reference evidence="12" key="1">
    <citation type="submission" date="2023-03" db="EMBL/GenBank/DDBJ databases">
        <title>Electrophorus voltai genome.</title>
        <authorList>
            <person name="Bian C."/>
        </authorList>
    </citation>
    <scope>NUCLEOTIDE SEQUENCE</scope>
    <source>
        <strain evidence="12">CB-2022</strain>
        <tissue evidence="12">Muscle</tissue>
    </source>
</reference>
<feature type="compositionally biased region" description="Acidic residues" evidence="10">
    <location>
        <begin position="1"/>
        <end position="13"/>
    </location>
</feature>
<dbReference type="GO" id="GO:0006814">
    <property type="term" value="P:sodium ion transport"/>
    <property type="evidence" value="ECO:0007669"/>
    <property type="project" value="InterPro"/>
</dbReference>
<evidence type="ECO:0000256" key="9">
    <source>
        <dbReference type="ARBA" id="ARBA00042956"/>
    </source>
</evidence>
<dbReference type="GO" id="GO:0006355">
    <property type="term" value="P:regulation of DNA-templated transcription"/>
    <property type="evidence" value="ECO:0007669"/>
    <property type="project" value="TreeGrafter"/>
</dbReference>
<feature type="transmembrane region" description="Helical" evidence="11">
    <location>
        <begin position="98"/>
        <end position="125"/>
    </location>
</feature>
<dbReference type="InterPro" id="IPR000402">
    <property type="entry name" value="Na/K_ATPase_sub_beta"/>
</dbReference>
<dbReference type="GO" id="GO:0005637">
    <property type="term" value="C:nuclear inner membrane"/>
    <property type="evidence" value="ECO:0007669"/>
    <property type="project" value="TreeGrafter"/>
</dbReference>
<evidence type="ECO:0000256" key="7">
    <source>
        <dbReference type="ARBA" id="ARBA00039968"/>
    </source>
</evidence>
<dbReference type="GO" id="GO:0005890">
    <property type="term" value="C:sodium:potassium-exchanging ATPase complex"/>
    <property type="evidence" value="ECO:0007669"/>
    <property type="project" value="InterPro"/>
</dbReference>
<evidence type="ECO:0000256" key="8">
    <source>
        <dbReference type="ARBA" id="ARBA00041325"/>
    </source>
</evidence>
<comment type="subcellular location">
    <subcellularLocation>
        <location evidence="1">Membrane</location>
        <topology evidence="1">Single-pass type II membrane protein</topology>
    </subcellularLocation>
</comment>
<gene>
    <name evidence="12" type="ORF">P4O66_020026</name>
</gene>
<dbReference type="Pfam" id="PF00287">
    <property type="entry name" value="Na_K-ATPase"/>
    <property type="match status" value="2"/>
</dbReference>
<dbReference type="NCBIfam" id="TIGR01107">
    <property type="entry name" value="Na_K_ATPase_bet"/>
    <property type="match status" value="1"/>
</dbReference>
<evidence type="ECO:0000256" key="1">
    <source>
        <dbReference type="ARBA" id="ARBA00004606"/>
    </source>
</evidence>